<keyword evidence="2" id="KW-0969">Cilium</keyword>
<dbReference type="SUPFAM" id="SSF64518">
    <property type="entry name" value="Phase 1 flagellin"/>
    <property type="match status" value="1"/>
</dbReference>
<dbReference type="GO" id="GO:0005198">
    <property type="term" value="F:structural molecule activity"/>
    <property type="evidence" value="ECO:0007669"/>
    <property type="project" value="InterPro"/>
</dbReference>
<proteinExistence type="predicted"/>
<dbReference type="Gene3D" id="1.20.1330.10">
    <property type="entry name" value="f41 fragment of flagellin, N-terminal domain"/>
    <property type="match status" value="1"/>
</dbReference>
<dbReference type="GO" id="GO:0009288">
    <property type="term" value="C:bacterial-type flagellum"/>
    <property type="evidence" value="ECO:0007669"/>
    <property type="project" value="InterPro"/>
</dbReference>
<dbReference type="RefSeq" id="WP_168171372.1">
    <property type="nucleotide sequence ID" value="NZ_CP023275.1"/>
</dbReference>
<evidence type="ECO:0000313" key="3">
    <source>
        <dbReference type="Proteomes" id="UP000217349"/>
    </source>
</evidence>
<accession>A0A290HZU3</accession>
<keyword evidence="2" id="KW-0282">Flagellum</keyword>
<protein>
    <submittedName>
        <fullName evidence="2">Flagellin</fullName>
    </submittedName>
</protein>
<evidence type="ECO:0000259" key="1">
    <source>
        <dbReference type="Pfam" id="PF00669"/>
    </source>
</evidence>
<dbReference type="EMBL" id="CP023275">
    <property type="protein sequence ID" value="ATB70879.1"/>
    <property type="molecule type" value="Genomic_DNA"/>
</dbReference>
<evidence type="ECO:0000313" key="2">
    <source>
        <dbReference type="EMBL" id="ATB70879.1"/>
    </source>
</evidence>
<dbReference type="PANTHER" id="PTHR42792:SF2">
    <property type="entry name" value="FLAGELLIN"/>
    <property type="match status" value="1"/>
</dbReference>
<keyword evidence="2" id="KW-0966">Cell projection</keyword>
<feature type="domain" description="Flagellin N-terminal" evidence="1">
    <location>
        <begin position="19"/>
        <end position="145"/>
    </location>
</feature>
<gene>
    <name evidence="2" type="ORF">SJPD1_2791</name>
</gene>
<dbReference type="InterPro" id="IPR001029">
    <property type="entry name" value="Flagellin_N"/>
</dbReference>
<dbReference type="AlphaFoldDB" id="A0A290HZU3"/>
<dbReference type="Pfam" id="PF00669">
    <property type="entry name" value="Flagellin_N"/>
    <property type="match status" value="1"/>
</dbReference>
<reference evidence="3" key="1">
    <citation type="submission" date="2017-09" db="EMBL/GenBank/DDBJ databases">
        <title>The complete genome of Sulfurospirillum sp. JPD-1.</title>
        <authorList>
            <person name="Goris T."/>
        </authorList>
    </citation>
    <scope>NUCLEOTIDE SEQUENCE [LARGE SCALE GENOMIC DNA]</scope>
    <source>
        <strain evidence="3">JPD-1</strain>
    </source>
</reference>
<organism evidence="2 3">
    <name type="scientific">Sulfurospirillum diekertiae</name>
    <dbReference type="NCBI Taxonomy" id="1854492"/>
    <lineage>
        <taxon>Bacteria</taxon>
        <taxon>Pseudomonadati</taxon>
        <taxon>Campylobacterota</taxon>
        <taxon>Epsilonproteobacteria</taxon>
        <taxon>Campylobacterales</taxon>
        <taxon>Sulfurospirillaceae</taxon>
        <taxon>Sulfurospirillum</taxon>
    </lineage>
</organism>
<dbReference type="Proteomes" id="UP000217349">
    <property type="component" value="Chromosome"/>
</dbReference>
<sequence>MNVSLNEEHLMNVSSSSNTQVLNLITQNKSQTDIMLEKINATKEVNGTDGATLVISDSLASQIAALSQGVQNSNETVSMYQIADASVQAIQAGTDKLNDLSVRYNNATLGTEQKTSLQKEFTDISTAMQDIANQTTYNGQNLLSSNYGLNVSGLSDLKISDQAGIASFRDNMSALSSTISSQINSASSSINSSLTTMTNLSSANSQMSETPLDQKIAAINSDQIKLTSSVLTQIHQNNMMQQNISALLV</sequence>
<dbReference type="PANTHER" id="PTHR42792">
    <property type="entry name" value="FLAGELLIN"/>
    <property type="match status" value="1"/>
</dbReference>
<dbReference type="KEGG" id="sulj:SJPD1_2791"/>
<name>A0A290HZU3_9BACT</name>
<dbReference type="InterPro" id="IPR001492">
    <property type="entry name" value="Flagellin"/>
</dbReference>